<feature type="transmembrane region" description="Helical" evidence="2">
    <location>
        <begin position="676"/>
        <end position="695"/>
    </location>
</feature>
<feature type="transmembrane region" description="Helical" evidence="2">
    <location>
        <begin position="187"/>
        <end position="205"/>
    </location>
</feature>
<evidence type="ECO:0000256" key="1">
    <source>
        <dbReference type="SAM" id="MobiDB-lite"/>
    </source>
</evidence>
<accession>A0A6G6Y9J9</accession>
<feature type="transmembrane region" description="Helical" evidence="2">
    <location>
        <begin position="487"/>
        <end position="505"/>
    </location>
</feature>
<feature type="transmembrane region" description="Helical" evidence="2">
    <location>
        <begin position="460"/>
        <end position="481"/>
    </location>
</feature>
<reference evidence="3 4" key="1">
    <citation type="submission" date="2020-02" db="EMBL/GenBank/DDBJ databases">
        <authorList>
            <person name="Zheng R.K."/>
            <person name="Sun C.M."/>
        </authorList>
    </citation>
    <scope>NUCLEOTIDE SEQUENCE [LARGE SCALE GENOMIC DNA]</scope>
    <source>
        <strain evidence="4">zrk23</strain>
    </source>
</reference>
<feature type="transmembrane region" description="Helical" evidence="2">
    <location>
        <begin position="790"/>
        <end position="808"/>
    </location>
</feature>
<sequence>MIEFLLIVGGILIFVTLNDRITRLQREVAGLRDALARSDRPEVPARREATPTPPVPAPDMPQPAPAARTATTRTPARNRALPRLPEFSFESLVGGQLPIWVGGAALVLAGFFLVRLTIESGLLGPVARTSLAALFALTLVVASEFTHRFAWTRDDPRVAQAFAGAGVASGYGTLYIAAALYDLVAPLPAFVTMLVITGGALALALRHGPPTAVMALAGGFAAPLVAGYDAAGIGPLLVYLALFIAALFGLAMHRGWGWLALAAAAAGFGWVNFLLYALAPQHLAGLGAFVVLLAAAAGAAFPATGLTDVRLRLAPLLAGFVQLMFLAPVLNFDGLAWGFYLILAAATLFLAWRDTRYLPGAIVALALMLMLEALGLGPPDRTATAIAALVATALFALPAHLLLGRAPGWTILAVAGTGGPLLIAQIFAPALLPVGAWIALALTAAALTLWVGWRVRDTAGNAAITGATCLAGLLAAIGLGQAVPFEWLNLPVALIMLGLGGWARLLDRQTLFLLPAIAFAGALLVALPVLWPLLEAAARSLAGAKLPYPLLPGAGDTARMLLAPALAAAWLLRDARQFGRARAAAAFAALFAGLLTLYVVAKQPLALADESDFRSWGFFERAAITQVLLAGGWALSRGSRWSAIGKTLLAIGCFRLVWFDWLMLNPALLPQSVGSLPLLNLLVIHLALAAFWLWWPVRRALRPAAAIATIAALLGAVRQASHGAILTGPVTTAENGGYSAVLLLLALFWLWRGIRGETRDLRVFGLGLLTIVTFKVFLIDAAALDGVLRILSFLGLGLGLIAIGWAYGRFLGGQRQRSAAPES</sequence>
<feature type="transmembrane region" description="Helical" evidence="2">
    <location>
        <begin position="512"/>
        <end position="534"/>
    </location>
</feature>
<dbReference type="Proteomes" id="UP000501568">
    <property type="component" value="Chromosome"/>
</dbReference>
<dbReference type="InterPro" id="IPR019286">
    <property type="entry name" value="DUF2339_TM"/>
</dbReference>
<feature type="transmembrane region" description="Helical" evidence="2">
    <location>
        <begin position="554"/>
        <end position="572"/>
    </location>
</feature>
<feature type="transmembrane region" description="Helical" evidence="2">
    <location>
        <begin position="258"/>
        <end position="277"/>
    </location>
</feature>
<feature type="transmembrane region" description="Helical" evidence="2">
    <location>
        <begin position="410"/>
        <end position="428"/>
    </location>
</feature>
<keyword evidence="4" id="KW-1185">Reference proteome</keyword>
<feature type="transmembrane region" description="Helical" evidence="2">
    <location>
        <begin position="313"/>
        <end position="330"/>
    </location>
</feature>
<dbReference type="Pfam" id="PF10101">
    <property type="entry name" value="DUF2339"/>
    <property type="match status" value="2"/>
</dbReference>
<dbReference type="KEGG" id="spzr:G5C33_18500"/>
<dbReference type="AlphaFoldDB" id="A0A6G6Y9J9"/>
<evidence type="ECO:0000313" key="3">
    <source>
        <dbReference type="EMBL" id="QIG81580.1"/>
    </source>
</evidence>
<feature type="transmembrane region" description="Helical" evidence="2">
    <location>
        <begin position="434"/>
        <end position="453"/>
    </location>
</feature>
<feature type="transmembrane region" description="Helical" evidence="2">
    <location>
        <begin position="700"/>
        <end position="717"/>
    </location>
</feature>
<dbReference type="EMBL" id="CP049109">
    <property type="protein sequence ID" value="QIG81580.1"/>
    <property type="molecule type" value="Genomic_DNA"/>
</dbReference>
<feature type="compositionally biased region" description="Basic and acidic residues" evidence="1">
    <location>
        <begin position="39"/>
        <end position="49"/>
    </location>
</feature>
<feature type="transmembrane region" description="Helical" evidence="2">
    <location>
        <begin position="737"/>
        <end position="754"/>
    </location>
</feature>
<feature type="transmembrane region" description="Helical" evidence="2">
    <location>
        <begin position="130"/>
        <end position="150"/>
    </location>
</feature>
<feature type="compositionally biased region" description="Pro residues" evidence="1">
    <location>
        <begin position="51"/>
        <end position="64"/>
    </location>
</feature>
<feature type="transmembrane region" description="Helical" evidence="2">
    <location>
        <begin position="584"/>
        <end position="601"/>
    </location>
</feature>
<keyword evidence="2" id="KW-0812">Transmembrane</keyword>
<keyword evidence="2" id="KW-0472">Membrane</keyword>
<dbReference type="RefSeq" id="WP_165328507.1">
    <property type="nucleotide sequence ID" value="NZ_CP049109.1"/>
</dbReference>
<dbReference type="PANTHER" id="PTHR38434:SF1">
    <property type="entry name" value="BLL2549 PROTEIN"/>
    <property type="match status" value="1"/>
</dbReference>
<feature type="transmembrane region" description="Helical" evidence="2">
    <location>
        <begin position="234"/>
        <end position="251"/>
    </location>
</feature>
<proteinExistence type="predicted"/>
<feature type="transmembrane region" description="Helical" evidence="2">
    <location>
        <begin position="761"/>
        <end position="784"/>
    </location>
</feature>
<feature type="transmembrane region" description="Helical" evidence="2">
    <location>
        <begin position="647"/>
        <end position="664"/>
    </location>
</feature>
<evidence type="ECO:0000256" key="2">
    <source>
        <dbReference type="SAM" id="Phobius"/>
    </source>
</evidence>
<feature type="transmembrane region" description="Helical" evidence="2">
    <location>
        <begin position="97"/>
        <end position="118"/>
    </location>
</feature>
<protein>
    <submittedName>
        <fullName evidence="3">DUF2339 domain-containing protein</fullName>
    </submittedName>
</protein>
<name>A0A6G6Y9J9_9SPHN</name>
<gene>
    <name evidence="3" type="ORF">G5C33_18500</name>
</gene>
<feature type="region of interest" description="Disordered" evidence="1">
    <location>
        <begin position="39"/>
        <end position="73"/>
    </location>
</feature>
<organism evidence="3 4">
    <name type="scientific">Stakelama tenebrarum</name>
    <dbReference type="NCBI Taxonomy" id="2711215"/>
    <lineage>
        <taxon>Bacteria</taxon>
        <taxon>Pseudomonadati</taxon>
        <taxon>Pseudomonadota</taxon>
        <taxon>Alphaproteobacteria</taxon>
        <taxon>Sphingomonadales</taxon>
        <taxon>Sphingomonadaceae</taxon>
        <taxon>Stakelama</taxon>
    </lineage>
</organism>
<feature type="transmembrane region" description="Helical" evidence="2">
    <location>
        <begin position="283"/>
        <end position="301"/>
    </location>
</feature>
<feature type="transmembrane region" description="Helical" evidence="2">
    <location>
        <begin position="162"/>
        <end position="181"/>
    </location>
</feature>
<dbReference type="PANTHER" id="PTHR38434">
    <property type="entry name" value="BLL2549 PROTEIN"/>
    <property type="match status" value="1"/>
</dbReference>
<feature type="transmembrane region" description="Helical" evidence="2">
    <location>
        <begin position="613"/>
        <end position="635"/>
    </location>
</feature>
<feature type="transmembrane region" description="Helical" evidence="2">
    <location>
        <begin position="383"/>
        <end position="403"/>
    </location>
</feature>
<evidence type="ECO:0000313" key="4">
    <source>
        <dbReference type="Proteomes" id="UP000501568"/>
    </source>
</evidence>
<dbReference type="InterPro" id="IPR014600">
    <property type="entry name" value="UCP035905_mem"/>
</dbReference>
<dbReference type="PIRSF" id="PIRSF035905">
    <property type="entry name" value="UCP035905_mp"/>
    <property type="match status" value="1"/>
</dbReference>
<feature type="transmembrane region" description="Helical" evidence="2">
    <location>
        <begin position="357"/>
        <end position="377"/>
    </location>
</feature>
<feature type="transmembrane region" description="Helical" evidence="2">
    <location>
        <begin position="336"/>
        <end position="352"/>
    </location>
</feature>
<keyword evidence="2" id="KW-1133">Transmembrane helix</keyword>